<name>Q5DHY0_SCHJA</name>
<organism evidence="3">
    <name type="scientific">Schistosoma japonicum</name>
    <name type="common">Blood fluke</name>
    <dbReference type="NCBI Taxonomy" id="6182"/>
    <lineage>
        <taxon>Eukaryota</taxon>
        <taxon>Metazoa</taxon>
        <taxon>Spiralia</taxon>
        <taxon>Lophotrochozoa</taxon>
        <taxon>Platyhelminthes</taxon>
        <taxon>Trematoda</taxon>
        <taxon>Digenea</taxon>
        <taxon>Strigeidida</taxon>
        <taxon>Schistosomatoidea</taxon>
        <taxon>Schistosomatidae</taxon>
        <taxon>Schistosoma</taxon>
    </lineage>
</organism>
<dbReference type="InterPro" id="IPR051707">
    <property type="entry name" value="PI-Interact_SigTrans_Reg"/>
</dbReference>
<dbReference type="CDD" id="cd01241">
    <property type="entry name" value="PH_PKB"/>
    <property type="match status" value="1"/>
</dbReference>
<dbReference type="PANTHER" id="PTHR14336:SF8">
    <property type="entry name" value="PROTEIN OPY1"/>
    <property type="match status" value="1"/>
</dbReference>
<accession>Q5DHY0</accession>
<dbReference type="InterPro" id="IPR039026">
    <property type="entry name" value="PH_PKB"/>
</dbReference>
<dbReference type="SUPFAM" id="SSF50729">
    <property type="entry name" value="PH domain-like"/>
    <property type="match status" value="1"/>
</dbReference>
<dbReference type="PANTHER" id="PTHR14336">
    <property type="entry name" value="TANDEM PH DOMAIN CONTAINING PROTEIN"/>
    <property type="match status" value="1"/>
</dbReference>
<feature type="domain" description="PH" evidence="2">
    <location>
        <begin position="108"/>
        <end position="209"/>
    </location>
</feature>
<dbReference type="Gene3D" id="2.30.29.30">
    <property type="entry name" value="Pleckstrin-homology domain (PH domain)/Phosphotyrosine-binding domain (PTB)"/>
    <property type="match status" value="1"/>
</dbReference>
<dbReference type="PROSITE" id="PS50003">
    <property type="entry name" value="PH_DOMAIN"/>
    <property type="match status" value="1"/>
</dbReference>
<reference evidence="3" key="1">
    <citation type="submission" date="2004-11" db="EMBL/GenBank/DDBJ databases">
        <title>The full-length cDNA sequences of Schistosoma japonicum genes.</title>
        <authorList>
            <person name="Han Z."/>
        </authorList>
    </citation>
    <scope>NUCLEOTIDE SEQUENCE</scope>
</reference>
<dbReference type="AlphaFoldDB" id="Q5DHY0"/>
<feature type="region of interest" description="Disordered" evidence="1">
    <location>
        <begin position="1"/>
        <end position="39"/>
    </location>
</feature>
<protein>
    <submittedName>
        <fullName evidence="3">SJCHGC07832 protein</fullName>
    </submittedName>
</protein>
<dbReference type="InterPro" id="IPR011993">
    <property type="entry name" value="PH-like_dom_sf"/>
</dbReference>
<reference evidence="3" key="2">
    <citation type="journal article" date="2006" name="PLoS Pathog.">
        <title>New perspectives on host-parasite interplay by comparative transcriptomic and proteomic analyses of Schistosoma japonicum.</title>
        <authorList>
            <person name="Liu F."/>
            <person name="Lu J."/>
            <person name="Hu W."/>
            <person name="Wang S.Y."/>
            <person name="Cui S.J."/>
            <person name="Chi M."/>
            <person name="Yan Q."/>
            <person name="Wang X.R."/>
            <person name="Song H.D."/>
            <person name="Xu X.N."/>
            <person name="Wang J.J."/>
            <person name="Zhang X.L."/>
            <person name="Zhang X."/>
            <person name="Wang Z.Q."/>
            <person name="Xue C.L."/>
            <person name="Brindley P.J."/>
            <person name="McManus D.P."/>
            <person name="Yang P.Y."/>
            <person name="Feng Z."/>
            <person name="Chen Z."/>
            <person name="Han Z.G."/>
        </authorList>
    </citation>
    <scope>NUCLEOTIDE SEQUENCE</scope>
</reference>
<feature type="compositionally biased region" description="Polar residues" evidence="1">
    <location>
        <begin position="1"/>
        <end position="17"/>
    </location>
</feature>
<proteinExistence type="evidence at transcript level"/>
<dbReference type="SMART" id="SM00233">
    <property type="entry name" value="PH"/>
    <property type="match status" value="1"/>
</dbReference>
<evidence type="ECO:0000259" key="2">
    <source>
        <dbReference type="PROSITE" id="PS50003"/>
    </source>
</evidence>
<evidence type="ECO:0000313" key="3">
    <source>
        <dbReference type="EMBL" id="AAW24576.1"/>
    </source>
</evidence>
<dbReference type="Pfam" id="PF00169">
    <property type="entry name" value="PH"/>
    <property type="match status" value="1"/>
</dbReference>
<sequence>MEILHNYSQNPVVGSSESNERSCTEHESVSLSAEGQDTSASQRRNADCIRLNIFSDFKSSHLSMVTNRNVVFGNEQIGNYPDILESRISPYLLGMLQCRQVSLPLTQKVVKEGWLMKRGEHIKNWRRRYFKLREDGAFYGYKIQPKDNVTQPLNNFTVRDCQIIRLNKPKPYTFLIRGLQWTNVVERLFFVETEAERNVGSAQFRVLPIDSNHHVRSQYPCIIRLK</sequence>
<dbReference type="InterPro" id="IPR001849">
    <property type="entry name" value="PH_domain"/>
</dbReference>
<dbReference type="FunFam" id="2.30.29.30:FF:000027">
    <property type="entry name" value="Non-specific serine/threonine protein kinase"/>
    <property type="match status" value="1"/>
</dbReference>
<evidence type="ECO:0000256" key="1">
    <source>
        <dbReference type="SAM" id="MobiDB-lite"/>
    </source>
</evidence>
<dbReference type="EMBL" id="AY812844">
    <property type="protein sequence ID" value="AAW24576.1"/>
    <property type="molecule type" value="mRNA"/>
</dbReference>
<feature type="compositionally biased region" description="Polar residues" evidence="1">
    <location>
        <begin position="29"/>
        <end position="39"/>
    </location>
</feature>
<feature type="compositionally biased region" description="Basic and acidic residues" evidence="1">
    <location>
        <begin position="18"/>
        <end position="28"/>
    </location>
</feature>